<gene>
    <name evidence="5" type="ORF">T551_01904</name>
</gene>
<dbReference type="OrthoDB" id="153074at2759"/>
<dbReference type="Pfam" id="PF00106">
    <property type="entry name" value="adh_short"/>
    <property type="match status" value="1"/>
</dbReference>
<comment type="caution">
    <text evidence="5">The sequence shown here is derived from an EMBL/GenBank/DDBJ whole genome shotgun (WGS) entry which is preliminary data.</text>
</comment>
<evidence type="ECO:0008006" key="7">
    <source>
        <dbReference type="Google" id="ProtNLM"/>
    </source>
</evidence>
<dbReference type="SUPFAM" id="SSF51735">
    <property type="entry name" value="NAD(P)-binding Rossmann-fold domains"/>
    <property type="match status" value="1"/>
</dbReference>
<dbReference type="RefSeq" id="XP_018229521.1">
    <property type="nucleotide sequence ID" value="XM_018374167.1"/>
</dbReference>
<keyword evidence="3" id="KW-0560">Oxidoreductase</keyword>
<dbReference type="Gene3D" id="3.40.50.720">
    <property type="entry name" value="NAD(P)-binding Rossmann-like Domain"/>
    <property type="match status" value="1"/>
</dbReference>
<dbReference type="GO" id="GO:0016491">
    <property type="term" value="F:oxidoreductase activity"/>
    <property type="evidence" value="ECO:0007669"/>
    <property type="project" value="UniProtKB-KW"/>
</dbReference>
<keyword evidence="2" id="KW-0521">NADP</keyword>
<evidence type="ECO:0000313" key="5">
    <source>
        <dbReference type="EMBL" id="KTW29960.1"/>
    </source>
</evidence>
<dbReference type="eggNOG" id="KOG1204">
    <property type="taxonomic scope" value="Eukaryota"/>
</dbReference>
<evidence type="ECO:0000313" key="6">
    <source>
        <dbReference type="Proteomes" id="UP000053447"/>
    </source>
</evidence>
<dbReference type="InterPro" id="IPR002347">
    <property type="entry name" value="SDR_fam"/>
</dbReference>
<evidence type="ECO:0000256" key="1">
    <source>
        <dbReference type="ARBA" id="ARBA00006484"/>
    </source>
</evidence>
<comment type="similarity">
    <text evidence="1 4">Belongs to the short-chain dehydrogenases/reductases (SDR) family.</text>
</comment>
<protein>
    <recommendedName>
        <fullName evidence="7">Sepiapterin reductase</fullName>
    </recommendedName>
</protein>
<name>A0A0W4ZNK1_PNEJ7</name>
<accession>A0A0W4ZNK1</accession>
<dbReference type="GeneID" id="28940422"/>
<proteinExistence type="inferred from homology"/>
<dbReference type="Proteomes" id="UP000053447">
    <property type="component" value="Unassembled WGS sequence"/>
</dbReference>
<dbReference type="PROSITE" id="PS00061">
    <property type="entry name" value="ADH_SHORT"/>
    <property type="match status" value="1"/>
</dbReference>
<dbReference type="VEuPathDB" id="FungiDB:T551_01904"/>
<dbReference type="PRINTS" id="PR00081">
    <property type="entry name" value="GDHRDH"/>
</dbReference>
<dbReference type="EMBL" id="LFWA01000008">
    <property type="protein sequence ID" value="KTW29960.1"/>
    <property type="molecule type" value="Genomic_DNA"/>
</dbReference>
<reference evidence="6" key="1">
    <citation type="journal article" date="2016" name="Nat. Commun.">
        <title>Genome analysis of three Pneumocystis species reveals adaptation mechanisms to life exclusively in mammalian hosts.</title>
        <authorList>
            <person name="Ma L."/>
            <person name="Chen Z."/>
            <person name="Huang D.W."/>
            <person name="Kutty G."/>
            <person name="Ishihara M."/>
            <person name="Wang H."/>
            <person name="Abouelleil A."/>
            <person name="Bishop L."/>
            <person name="Davey E."/>
            <person name="Deng R."/>
            <person name="Deng X."/>
            <person name="Fan L."/>
            <person name="Fantoni G."/>
            <person name="Fitzgerald M."/>
            <person name="Gogineni E."/>
            <person name="Goldberg J.M."/>
            <person name="Handley G."/>
            <person name="Hu X."/>
            <person name="Huber C."/>
            <person name="Jiao X."/>
            <person name="Jones K."/>
            <person name="Levin J.Z."/>
            <person name="Liu Y."/>
            <person name="Macdonald P."/>
            <person name="Melnikov A."/>
            <person name="Raley C."/>
            <person name="Sassi M."/>
            <person name="Sherman B.T."/>
            <person name="Song X."/>
            <person name="Sykes S."/>
            <person name="Tran B."/>
            <person name="Walsh L."/>
            <person name="Xia Y."/>
            <person name="Yang J."/>
            <person name="Young S."/>
            <person name="Zeng Q."/>
            <person name="Zheng X."/>
            <person name="Stephens R."/>
            <person name="Nusbaum C."/>
            <person name="Birren B.W."/>
            <person name="Azadi P."/>
            <person name="Lempicki R.A."/>
            <person name="Cuomo C.A."/>
            <person name="Kovacs J.A."/>
        </authorList>
    </citation>
    <scope>NUCLEOTIDE SEQUENCE [LARGE SCALE GENOMIC DNA]</scope>
    <source>
        <strain evidence="6">RU7</strain>
    </source>
</reference>
<dbReference type="PRINTS" id="PR00080">
    <property type="entry name" value="SDRFAMILY"/>
</dbReference>
<evidence type="ECO:0000256" key="2">
    <source>
        <dbReference type="ARBA" id="ARBA00022857"/>
    </source>
</evidence>
<dbReference type="InterPro" id="IPR036291">
    <property type="entry name" value="NAD(P)-bd_dom_sf"/>
</dbReference>
<dbReference type="STRING" id="1408657.A0A0W4ZNK1"/>
<sequence length="264" mass="29595">MTVNKSIHVFNFWIRLVTGASRGIGKAIVEELLECYSDTFIIAVVRLKKSIFDLEEKFKSRIVIVEGDLKDPETCILAVDTAIERFGRLDSLVLNAGIIEPVGNIVDTDLDAWKALFDVNYFSLLYMLKRAIPYLRLSCGRVLFISSGASIKPYQSMGAYSGSKSAMNSLSAVLAAEEKLITSISIQPGVVDTQMQTSLREVYSSKLDQVTYTRFKDIYKRGLLMPPRKVGKTIASLCLHAKKELSGRLVRYDDDELAEYRNID</sequence>
<dbReference type="InterPro" id="IPR020904">
    <property type="entry name" value="Sc_DH/Rdtase_CS"/>
</dbReference>
<dbReference type="PANTHER" id="PTHR43391:SF14">
    <property type="entry name" value="DEHYDROGENASE_REDUCTASE SDR FAMILY PROTEIN 7-LIKE"/>
    <property type="match status" value="1"/>
</dbReference>
<evidence type="ECO:0000256" key="3">
    <source>
        <dbReference type="ARBA" id="ARBA00023002"/>
    </source>
</evidence>
<keyword evidence="6" id="KW-1185">Reference proteome</keyword>
<dbReference type="AlphaFoldDB" id="A0A0W4ZNK1"/>
<evidence type="ECO:0000256" key="4">
    <source>
        <dbReference type="RuleBase" id="RU000363"/>
    </source>
</evidence>
<dbReference type="PANTHER" id="PTHR43391">
    <property type="entry name" value="RETINOL DEHYDROGENASE-RELATED"/>
    <property type="match status" value="1"/>
</dbReference>
<organism evidence="5 6">
    <name type="scientific">Pneumocystis jirovecii (strain RU7)</name>
    <name type="common">Human pneumocystis pneumonia agent</name>
    <dbReference type="NCBI Taxonomy" id="1408657"/>
    <lineage>
        <taxon>Eukaryota</taxon>
        <taxon>Fungi</taxon>
        <taxon>Dikarya</taxon>
        <taxon>Ascomycota</taxon>
        <taxon>Taphrinomycotina</taxon>
        <taxon>Pneumocystomycetes</taxon>
        <taxon>Pneumocystaceae</taxon>
        <taxon>Pneumocystis</taxon>
    </lineage>
</organism>